<proteinExistence type="predicted"/>
<gene>
    <name evidence="1" type="ORF">OCBIM_22021669mg</name>
</gene>
<accession>A0A0L8ID34</accession>
<sequence>MYILRAGKQGYTISMHNCSHTFSLSQDVCLIIGCCPSHGKRDNSHQDLLQNEKEKLVTAI</sequence>
<protein>
    <submittedName>
        <fullName evidence="1">Uncharacterized protein</fullName>
    </submittedName>
</protein>
<dbReference type="AlphaFoldDB" id="A0A0L8ID34"/>
<name>A0A0L8ID34_OCTBM</name>
<evidence type="ECO:0000313" key="1">
    <source>
        <dbReference type="EMBL" id="KOF98935.1"/>
    </source>
</evidence>
<dbReference type="EMBL" id="KQ416049">
    <property type="protein sequence ID" value="KOF98935.1"/>
    <property type="molecule type" value="Genomic_DNA"/>
</dbReference>
<reference evidence="1" key="1">
    <citation type="submission" date="2015-07" db="EMBL/GenBank/DDBJ databases">
        <title>MeaNS - Measles Nucleotide Surveillance Program.</title>
        <authorList>
            <person name="Tran T."/>
            <person name="Druce J."/>
        </authorList>
    </citation>
    <scope>NUCLEOTIDE SEQUENCE</scope>
    <source>
        <strain evidence="1">UCB-OBI-ISO-001</strain>
        <tissue evidence="1">Gonad</tissue>
    </source>
</reference>
<organism evidence="1">
    <name type="scientific">Octopus bimaculoides</name>
    <name type="common">California two-spotted octopus</name>
    <dbReference type="NCBI Taxonomy" id="37653"/>
    <lineage>
        <taxon>Eukaryota</taxon>
        <taxon>Metazoa</taxon>
        <taxon>Spiralia</taxon>
        <taxon>Lophotrochozoa</taxon>
        <taxon>Mollusca</taxon>
        <taxon>Cephalopoda</taxon>
        <taxon>Coleoidea</taxon>
        <taxon>Octopodiformes</taxon>
        <taxon>Octopoda</taxon>
        <taxon>Incirrata</taxon>
        <taxon>Octopodidae</taxon>
        <taxon>Octopus</taxon>
    </lineage>
</organism>